<keyword evidence="2" id="KW-1185">Reference proteome</keyword>
<protein>
    <submittedName>
        <fullName evidence="1">Uncharacterized protein</fullName>
    </submittedName>
</protein>
<accession>A0A366EJB7</accession>
<dbReference type="EMBL" id="QNRI01000001">
    <property type="protein sequence ID" value="RBP01579.1"/>
    <property type="molecule type" value="Genomic_DNA"/>
</dbReference>
<name>A0A366EJB7_9BACI</name>
<organism evidence="1 2">
    <name type="scientific">Paraliobacillus ryukyuensis</name>
    <dbReference type="NCBI Taxonomy" id="200904"/>
    <lineage>
        <taxon>Bacteria</taxon>
        <taxon>Bacillati</taxon>
        <taxon>Bacillota</taxon>
        <taxon>Bacilli</taxon>
        <taxon>Bacillales</taxon>
        <taxon>Bacillaceae</taxon>
        <taxon>Paraliobacillus</taxon>
    </lineage>
</organism>
<dbReference type="OrthoDB" id="2453381at2"/>
<evidence type="ECO:0000313" key="1">
    <source>
        <dbReference type="EMBL" id="RBP01579.1"/>
    </source>
</evidence>
<dbReference type="Pfam" id="PF19618">
    <property type="entry name" value="DUF6123"/>
    <property type="match status" value="1"/>
</dbReference>
<reference evidence="1 2" key="1">
    <citation type="submission" date="2018-06" db="EMBL/GenBank/DDBJ databases">
        <title>Genomic Encyclopedia of Type Strains, Phase IV (KMG-IV): sequencing the most valuable type-strain genomes for metagenomic binning, comparative biology and taxonomic classification.</title>
        <authorList>
            <person name="Goeker M."/>
        </authorList>
    </citation>
    <scope>NUCLEOTIDE SEQUENCE [LARGE SCALE GENOMIC DNA]</scope>
    <source>
        <strain evidence="1 2">DSM 15140</strain>
    </source>
</reference>
<comment type="caution">
    <text evidence="1">The sequence shown here is derived from an EMBL/GenBank/DDBJ whole genome shotgun (WGS) entry which is preliminary data.</text>
</comment>
<dbReference type="Proteomes" id="UP000252254">
    <property type="component" value="Unassembled WGS sequence"/>
</dbReference>
<dbReference type="InterPro" id="IPR046126">
    <property type="entry name" value="DUF6123"/>
</dbReference>
<sequence>MPKHSSLANYLEELWGRGFKLTNEDIRLIYFGKRFTAAHDHNIIMALKFTLQIQRDFDFSFYLSLLELLLEHEITNEQQAIQLFQQKKML</sequence>
<evidence type="ECO:0000313" key="2">
    <source>
        <dbReference type="Proteomes" id="UP000252254"/>
    </source>
</evidence>
<dbReference type="RefSeq" id="WP_079709658.1">
    <property type="nucleotide sequence ID" value="NZ_BAABQN010000001.1"/>
</dbReference>
<dbReference type="AlphaFoldDB" id="A0A366EJB7"/>
<proteinExistence type="predicted"/>
<gene>
    <name evidence="1" type="ORF">DES48_101317</name>
</gene>